<sequence length="197" mass="21868">MQAIDIALNAYDTSKPERVERRVIRFRRETTGSSKTAPETKGSKDDIGAGQNFGPEETDFWNAADVDVKDLAVVVGESINQSKETSGESKTETLESALKKPSDNEKVGVSPLPTDNSTFYYREWLDADANFSTQADMREADWSGLISDFSEEFLKDNVGILSGAAEVFEQRRLASAKQGQEVKDEDQRSRASHSYAR</sequence>
<evidence type="ECO:0000313" key="2">
    <source>
        <dbReference type="EMBL" id="CAH0037890.1"/>
    </source>
</evidence>
<dbReference type="Proteomes" id="UP000775872">
    <property type="component" value="Unassembled WGS sequence"/>
</dbReference>
<proteinExistence type="predicted"/>
<evidence type="ECO:0000256" key="1">
    <source>
        <dbReference type="SAM" id="MobiDB-lite"/>
    </source>
</evidence>
<protein>
    <submittedName>
        <fullName evidence="2">Uncharacterized protein</fullName>
    </submittedName>
</protein>
<feature type="region of interest" description="Disordered" evidence="1">
    <location>
        <begin position="78"/>
        <end position="111"/>
    </location>
</feature>
<keyword evidence="3" id="KW-1185">Reference proteome</keyword>
<feature type="compositionally biased region" description="Basic and acidic residues" evidence="1">
    <location>
        <begin position="180"/>
        <end position="189"/>
    </location>
</feature>
<accession>A0A9N9VVM1</accession>
<gene>
    <name evidence="2" type="ORF">CSOL1703_00003056</name>
</gene>
<dbReference type="AlphaFoldDB" id="A0A9N9VVM1"/>
<feature type="non-terminal residue" evidence="2">
    <location>
        <position position="1"/>
    </location>
</feature>
<dbReference type="EMBL" id="CABFOC020000002">
    <property type="protein sequence ID" value="CAH0037890.1"/>
    <property type="molecule type" value="Genomic_DNA"/>
</dbReference>
<name>A0A9N9VVM1_9HYPO</name>
<evidence type="ECO:0000313" key="3">
    <source>
        <dbReference type="Proteomes" id="UP000775872"/>
    </source>
</evidence>
<comment type="caution">
    <text evidence="2">The sequence shown here is derived from an EMBL/GenBank/DDBJ whole genome shotgun (WGS) entry which is preliminary data.</text>
</comment>
<feature type="compositionally biased region" description="Basic and acidic residues" evidence="1">
    <location>
        <begin position="85"/>
        <end position="106"/>
    </location>
</feature>
<feature type="region of interest" description="Disordered" evidence="1">
    <location>
        <begin position="23"/>
        <end position="56"/>
    </location>
</feature>
<organism evidence="2 3">
    <name type="scientific">Clonostachys solani</name>
    <dbReference type="NCBI Taxonomy" id="160281"/>
    <lineage>
        <taxon>Eukaryota</taxon>
        <taxon>Fungi</taxon>
        <taxon>Dikarya</taxon>
        <taxon>Ascomycota</taxon>
        <taxon>Pezizomycotina</taxon>
        <taxon>Sordariomycetes</taxon>
        <taxon>Hypocreomycetidae</taxon>
        <taxon>Hypocreales</taxon>
        <taxon>Bionectriaceae</taxon>
        <taxon>Clonostachys</taxon>
    </lineage>
</organism>
<reference evidence="2" key="1">
    <citation type="submission" date="2021-10" db="EMBL/GenBank/DDBJ databases">
        <authorList>
            <person name="Piombo E."/>
        </authorList>
    </citation>
    <scope>NUCLEOTIDE SEQUENCE</scope>
</reference>
<feature type="region of interest" description="Disordered" evidence="1">
    <location>
        <begin position="172"/>
        <end position="197"/>
    </location>
</feature>